<proteinExistence type="predicted"/>
<feature type="coiled-coil region" evidence="3">
    <location>
        <begin position="382"/>
        <end position="419"/>
    </location>
</feature>
<reference evidence="6 7" key="1">
    <citation type="submission" date="2019-03" db="EMBL/GenBank/DDBJ databases">
        <title>Draft genome sequence data and analysis of a Fermenting Bacterium, Soehngenia longevitae strain 1933PT, isolated from petroleum reservoir in Azerbaijan.</title>
        <authorList>
            <person name="Grouzdev D.S."/>
            <person name="Bidzhieva S.K."/>
            <person name="Sokolova D.S."/>
            <person name="Tourova T.P."/>
            <person name="Poltaraus A.B."/>
            <person name="Nazina T.N."/>
        </authorList>
    </citation>
    <scope>NUCLEOTIDE SEQUENCE [LARGE SCALE GENOMIC DNA]</scope>
    <source>
        <strain evidence="6 7">1933P</strain>
    </source>
</reference>
<name>A0A4Z0D8Y5_9FIRM</name>
<keyword evidence="7" id="KW-1185">Reference proteome</keyword>
<evidence type="ECO:0000256" key="3">
    <source>
        <dbReference type="SAM" id="Coils"/>
    </source>
</evidence>
<dbReference type="Pfam" id="PF00015">
    <property type="entry name" value="MCPsignal"/>
    <property type="match status" value="1"/>
</dbReference>
<dbReference type="PROSITE" id="PS50111">
    <property type="entry name" value="CHEMOTAXIS_TRANSDUC_2"/>
    <property type="match status" value="1"/>
</dbReference>
<dbReference type="Gene3D" id="3.90.1520.10">
    <property type="entry name" value="H-NOX domain"/>
    <property type="match status" value="1"/>
</dbReference>
<accession>A0A4Z0D8Y5</accession>
<dbReference type="SUPFAM" id="SSF58104">
    <property type="entry name" value="Methyl-accepting chemotaxis protein (MCP) signaling domain"/>
    <property type="match status" value="1"/>
</dbReference>
<dbReference type="OrthoDB" id="1660488at2"/>
<dbReference type="Pfam" id="PF07700">
    <property type="entry name" value="HNOB"/>
    <property type="match status" value="1"/>
</dbReference>
<keyword evidence="1 2" id="KW-0807">Transducer</keyword>
<keyword evidence="4" id="KW-1133">Transmembrane helix</keyword>
<feature type="domain" description="Methyl-accepting transducer" evidence="5">
    <location>
        <begin position="321"/>
        <end position="578"/>
    </location>
</feature>
<keyword evidence="4" id="KW-0472">Membrane</keyword>
<feature type="transmembrane region" description="Helical" evidence="4">
    <location>
        <begin position="231"/>
        <end position="249"/>
    </location>
</feature>
<evidence type="ECO:0000313" key="6">
    <source>
        <dbReference type="EMBL" id="TFZ41340.1"/>
    </source>
</evidence>
<dbReference type="SUPFAM" id="SSF111126">
    <property type="entry name" value="Ligand-binding domain in the NO signalling and Golgi transport"/>
    <property type="match status" value="1"/>
</dbReference>
<dbReference type="GO" id="GO:0016020">
    <property type="term" value="C:membrane"/>
    <property type="evidence" value="ECO:0007669"/>
    <property type="project" value="InterPro"/>
</dbReference>
<dbReference type="InterPro" id="IPR024096">
    <property type="entry name" value="NO_sig/Golgi_transp_ligand-bd"/>
</dbReference>
<evidence type="ECO:0000256" key="4">
    <source>
        <dbReference type="SAM" id="Phobius"/>
    </source>
</evidence>
<dbReference type="PANTHER" id="PTHR32089">
    <property type="entry name" value="METHYL-ACCEPTING CHEMOTAXIS PROTEIN MCPB"/>
    <property type="match status" value="1"/>
</dbReference>
<dbReference type="InterPro" id="IPR004089">
    <property type="entry name" value="MCPsignal_dom"/>
</dbReference>
<feature type="transmembrane region" description="Helical" evidence="4">
    <location>
        <begin position="206"/>
        <end position="225"/>
    </location>
</feature>
<dbReference type="GO" id="GO:0020037">
    <property type="term" value="F:heme binding"/>
    <property type="evidence" value="ECO:0007669"/>
    <property type="project" value="InterPro"/>
</dbReference>
<sequence>MVNMKGTVVNIWFNTIEKIMGKEKRNEVMRKNGWNPDKLITPLEEIDDQKILSLMSAFAKENNMSSNEMWRVLGQNNINSFYNWFPSYFEKNSAKSFLALMDKVHTQLTKMIPGAIPPRLIPEDVDDKTLILTYKSKRGLIDYFLGLIEGTGEFFNEKIESEVLDREVDKDGVHIVRVKLHFEKGNKKHKTYKVSKILSLSFIKYAPLKIAIYPTLLTFALIAILNGFNDYVLLSGVPAIVLISTVFVSKSIIKPSLDLPEEIKKLGEIQLDEDLIVHTNDYNEMLFQSVNESKNRLREEITYFKGGMDDLYSFIEKFSKVAENLGDVSDSISKAVQEVADGAVHQANEAENSVSILSDNIDMIDKISKMQLDGKESLGKAVDQIETSFENLEKVSSDLEEVKNNFSNVNKQGQELSKNIKNTIEIVNTVESIAEQTNLLALNASIEAARAGEMGRGFSVVAEEIRKLAENSKGAVNTINSSLNEFTKSVNSMVSKINDQFIQLENGTQTVAGVVKDSRLASNMINEVKDMISDISEMLLSETKKIDKVFENINNLAAITEENSATSEEMSANVSNFSAEIMNLTENIKELEEVVLFLKKELSRYTL</sequence>
<dbReference type="InterPro" id="IPR038158">
    <property type="entry name" value="H-NOX_domain_sf"/>
</dbReference>
<dbReference type="InterPro" id="IPR011644">
    <property type="entry name" value="Heme_NO-bd"/>
</dbReference>
<dbReference type="GO" id="GO:0007165">
    <property type="term" value="P:signal transduction"/>
    <property type="evidence" value="ECO:0007669"/>
    <property type="project" value="UniProtKB-KW"/>
</dbReference>
<evidence type="ECO:0000313" key="7">
    <source>
        <dbReference type="Proteomes" id="UP000298381"/>
    </source>
</evidence>
<keyword evidence="4" id="KW-0812">Transmembrane</keyword>
<dbReference type="PANTHER" id="PTHR32089:SF112">
    <property type="entry name" value="LYSOZYME-LIKE PROTEIN-RELATED"/>
    <property type="match status" value="1"/>
</dbReference>
<comment type="caution">
    <text evidence="6">The sequence shown here is derived from an EMBL/GenBank/DDBJ whole genome shotgun (WGS) entry which is preliminary data.</text>
</comment>
<dbReference type="Proteomes" id="UP000298381">
    <property type="component" value="Unassembled WGS sequence"/>
</dbReference>
<keyword evidence="3" id="KW-0175">Coiled coil</keyword>
<evidence type="ECO:0000256" key="1">
    <source>
        <dbReference type="ARBA" id="ARBA00023224"/>
    </source>
</evidence>
<dbReference type="Gene3D" id="1.10.287.950">
    <property type="entry name" value="Methyl-accepting chemotaxis protein"/>
    <property type="match status" value="1"/>
</dbReference>
<organism evidence="6 7">
    <name type="scientific">Soehngenia longivitae</name>
    <dbReference type="NCBI Taxonomy" id="2562294"/>
    <lineage>
        <taxon>Bacteria</taxon>
        <taxon>Bacillati</taxon>
        <taxon>Bacillota</taxon>
        <taxon>Tissierellia</taxon>
        <taxon>Tissierellales</taxon>
        <taxon>Tissierellaceae</taxon>
        <taxon>Soehngenia</taxon>
    </lineage>
</organism>
<dbReference type="SMART" id="SM00283">
    <property type="entry name" value="MA"/>
    <property type="match status" value="1"/>
</dbReference>
<evidence type="ECO:0000256" key="2">
    <source>
        <dbReference type="PROSITE-ProRule" id="PRU00284"/>
    </source>
</evidence>
<evidence type="ECO:0000259" key="5">
    <source>
        <dbReference type="PROSITE" id="PS50111"/>
    </source>
</evidence>
<feature type="coiled-coil region" evidence="3">
    <location>
        <begin position="567"/>
        <end position="601"/>
    </location>
</feature>
<protein>
    <submittedName>
        <fullName evidence="6">Chemotaxis protein</fullName>
    </submittedName>
</protein>
<dbReference type="AlphaFoldDB" id="A0A4Z0D8Y5"/>
<gene>
    <name evidence="6" type="ORF">E4100_01820</name>
</gene>
<dbReference type="EMBL" id="SRIB01000002">
    <property type="protein sequence ID" value="TFZ41340.1"/>
    <property type="molecule type" value="Genomic_DNA"/>
</dbReference>